<evidence type="ECO:0000259" key="3">
    <source>
        <dbReference type="PROSITE" id="PS01124"/>
    </source>
</evidence>
<dbReference type="GO" id="GO:0003700">
    <property type="term" value="F:DNA-binding transcription factor activity"/>
    <property type="evidence" value="ECO:0007669"/>
    <property type="project" value="InterPro"/>
</dbReference>
<dbReference type="PROSITE" id="PS01124">
    <property type="entry name" value="HTH_ARAC_FAMILY_2"/>
    <property type="match status" value="1"/>
</dbReference>
<evidence type="ECO:0000313" key="4">
    <source>
        <dbReference type="EMBL" id="CUP97893.1"/>
    </source>
</evidence>
<accession>A0A174SJK4</accession>
<dbReference type="InterPro" id="IPR018060">
    <property type="entry name" value="HTH_AraC"/>
</dbReference>
<keyword evidence="1" id="KW-0805">Transcription regulation</keyword>
<gene>
    <name evidence="4" type="primary">soxS_3</name>
    <name evidence="4" type="ORF">ERS852523_03489</name>
</gene>
<protein>
    <submittedName>
        <fullName evidence="4">Regulatory protein soxS</fullName>
    </submittedName>
</protein>
<dbReference type="Gene3D" id="1.10.10.60">
    <property type="entry name" value="Homeodomain-like"/>
    <property type="match status" value="2"/>
</dbReference>
<name>A0A174SJK4_9FIRM</name>
<evidence type="ECO:0000256" key="1">
    <source>
        <dbReference type="ARBA" id="ARBA00023015"/>
    </source>
</evidence>
<dbReference type="PANTHER" id="PTHR47893:SF1">
    <property type="entry name" value="REGULATORY PROTEIN PCHR"/>
    <property type="match status" value="1"/>
</dbReference>
<sequence>MNNFITDMHEPCLQLVGFKESAVPKSFNPVGNFYELNDNCGKGFYWVYGNSNKYTITLQECTMFDEYELQYTPPKYMGINYYCSAAKIEKSPYKAISNNELHGFYSTGSQYTAVYQKDIPLRVIGLEINPDYFQDICSKYTKIQLPSPSEICQAIHQLTDYSDIILILNQIKNFMGDIDFARAYYDSKILELMTSILVKITNPKGSRPKICPSDKIALNILETYINNNLDKELRIDTLAQISYMSRNKLQTCFKDYFGYTIMDYIRIKRLQNAQLLLESTELDVKEIALLCGYRNSSRFSKLFYIQTNMLPRQYRNYIKKGDICDVK</sequence>
<proteinExistence type="predicted"/>
<dbReference type="AlphaFoldDB" id="A0A174SJK4"/>
<keyword evidence="2" id="KW-0804">Transcription</keyword>
<organism evidence="4 5">
    <name type="scientific">Blautia wexlerae</name>
    <dbReference type="NCBI Taxonomy" id="418240"/>
    <lineage>
        <taxon>Bacteria</taxon>
        <taxon>Bacillati</taxon>
        <taxon>Bacillota</taxon>
        <taxon>Clostridia</taxon>
        <taxon>Lachnospirales</taxon>
        <taxon>Lachnospiraceae</taxon>
        <taxon>Blautia</taxon>
    </lineage>
</organism>
<evidence type="ECO:0000313" key="5">
    <source>
        <dbReference type="Proteomes" id="UP000095712"/>
    </source>
</evidence>
<dbReference type="Proteomes" id="UP000095712">
    <property type="component" value="Unassembled WGS sequence"/>
</dbReference>
<dbReference type="InterPro" id="IPR053142">
    <property type="entry name" value="PchR_regulatory_protein"/>
</dbReference>
<dbReference type="PANTHER" id="PTHR47893">
    <property type="entry name" value="REGULATORY PROTEIN PCHR"/>
    <property type="match status" value="1"/>
</dbReference>
<dbReference type="GO" id="GO:0043565">
    <property type="term" value="F:sequence-specific DNA binding"/>
    <property type="evidence" value="ECO:0007669"/>
    <property type="project" value="InterPro"/>
</dbReference>
<dbReference type="InterPro" id="IPR009057">
    <property type="entry name" value="Homeodomain-like_sf"/>
</dbReference>
<dbReference type="SMART" id="SM00342">
    <property type="entry name" value="HTH_ARAC"/>
    <property type="match status" value="1"/>
</dbReference>
<feature type="domain" description="HTH araC/xylS-type" evidence="3">
    <location>
        <begin position="219"/>
        <end position="317"/>
    </location>
</feature>
<dbReference type="SUPFAM" id="SSF46689">
    <property type="entry name" value="Homeodomain-like"/>
    <property type="match status" value="2"/>
</dbReference>
<dbReference type="Pfam" id="PF12833">
    <property type="entry name" value="HTH_18"/>
    <property type="match status" value="1"/>
</dbReference>
<evidence type="ECO:0000256" key="2">
    <source>
        <dbReference type="ARBA" id="ARBA00023163"/>
    </source>
</evidence>
<reference evidence="4 5" key="1">
    <citation type="submission" date="2015-09" db="EMBL/GenBank/DDBJ databases">
        <authorList>
            <consortium name="Pathogen Informatics"/>
        </authorList>
    </citation>
    <scope>NUCLEOTIDE SEQUENCE [LARGE SCALE GENOMIC DNA]</scope>
    <source>
        <strain evidence="4 5">2789STDY5834911</strain>
    </source>
</reference>
<dbReference type="RefSeq" id="WP_055153169.1">
    <property type="nucleotide sequence ID" value="NZ_CZAW01000052.1"/>
</dbReference>
<dbReference type="EMBL" id="CZAW01000052">
    <property type="protein sequence ID" value="CUP97893.1"/>
    <property type="molecule type" value="Genomic_DNA"/>
</dbReference>